<dbReference type="PANTHER" id="PTHR12935">
    <property type="entry name" value="GAMMA-GLUTAMYLCYCLOTRANSFERASE"/>
    <property type="match status" value="1"/>
</dbReference>
<evidence type="ECO:0000256" key="1">
    <source>
        <dbReference type="ARBA" id="ARBA00023239"/>
    </source>
</evidence>
<dbReference type="SUPFAM" id="SSF110857">
    <property type="entry name" value="Gamma-glutamyl cyclotransferase-like"/>
    <property type="match status" value="1"/>
</dbReference>
<gene>
    <name evidence="3" type="ORF">H9X80_04785</name>
</gene>
<dbReference type="Proteomes" id="UP000712527">
    <property type="component" value="Unassembled WGS sequence"/>
</dbReference>
<evidence type="ECO:0000259" key="2">
    <source>
        <dbReference type="Pfam" id="PF06094"/>
    </source>
</evidence>
<feature type="domain" description="Gamma-glutamylcyclotransferase AIG2-like" evidence="2">
    <location>
        <begin position="14"/>
        <end position="113"/>
    </location>
</feature>
<dbReference type="InterPro" id="IPR009288">
    <property type="entry name" value="AIG2-like_dom"/>
</dbReference>
<dbReference type="InterPro" id="IPR017939">
    <property type="entry name" value="G-Glutamylcylcotransferase"/>
</dbReference>
<accession>A0ABS2F223</accession>
<organism evidence="3 4">
    <name type="scientific">Olsenella profusa</name>
    <dbReference type="NCBI Taxonomy" id="138595"/>
    <lineage>
        <taxon>Bacteria</taxon>
        <taxon>Bacillati</taxon>
        <taxon>Actinomycetota</taxon>
        <taxon>Coriobacteriia</taxon>
        <taxon>Coriobacteriales</taxon>
        <taxon>Atopobiaceae</taxon>
        <taxon>Olsenella</taxon>
    </lineage>
</organism>
<name>A0ABS2F223_9ACTN</name>
<dbReference type="CDD" id="cd06661">
    <property type="entry name" value="GGCT_like"/>
    <property type="match status" value="1"/>
</dbReference>
<dbReference type="Gene3D" id="3.10.490.10">
    <property type="entry name" value="Gamma-glutamyl cyclotransferase-like"/>
    <property type="match status" value="1"/>
</dbReference>
<evidence type="ECO:0000313" key="3">
    <source>
        <dbReference type="EMBL" id="MBM6774857.1"/>
    </source>
</evidence>
<comment type="caution">
    <text evidence="3">The sequence shown here is derived from an EMBL/GenBank/DDBJ whole genome shotgun (WGS) entry which is preliminary data.</text>
</comment>
<dbReference type="InterPro" id="IPR013024">
    <property type="entry name" value="GGCT-like"/>
</dbReference>
<sequence length="156" mass="17489">MGKTPEAGTTKRPYFGYGSNLDRDGMVGRCPDAEYLGVARLEGWTFWMDSNGYATIEPDGGSVEGTLWLISEKDVALLDDYEGIDRGLYEKREVDVVREGTGEAVRALVYVSLRPPLTMETFRREYLEDIRDAAVELGLNEATQARIAQVRVTEDR</sequence>
<keyword evidence="4" id="KW-1185">Reference proteome</keyword>
<protein>
    <submittedName>
        <fullName evidence="3">Gamma-glutamylcyclotransferase</fullName>
    </submittedName>
</protein>
<reference evidence="3 4" key="1">
    <citation type="journal article" date="2021" name="Sci. Rep.">
        <title>The distribution of antibiotic resistance genes in chicken gut microbiota commensals.</title>
        <authorList>
            <person name="Juricova H."/>
            <person name="Matiasovicova J."/>
            <person name="Kubasova T."/>
            <person name="Cejkova D."/>
            <person name="Rychlik I."/>
        </authorList>
    </citation>
    <scope>NUCLEOTIDE SEQUENCE [LARGE SCALE GENOMIC DNA]</scope>
    <source>
        <strain evidence="3 4">An794</strain>
    </source>
</reference>
<dbReference type="Pfam" id="PF06094">
    <property type="entry name" value="GGACT"/>
    <property type="match status" value="1"/>
</dbReference>
<dbReference type="InterPro" id="IPR036568">
    <property type="entry name" value="GGCT-like_sf"/>
</dbReference>
<proteinExistence type="predicted"/>
<dbReference type="RefSeq" id="WP_204793202.1">
    <property type="nucleotide sequence ID" value="NZ_JACSNQ010000007.1"/>
</dbReference>
<dbReference type="EMBL" id="JACSNQ010000007">
    <property type="protein sequence ID" value="MBM6774857.1"/>
    <property type="molecule type" value="Genomic_DNA"/>
</dbReference>
<keyword evidence="1" id="KW-0456">Lyase</keyword>
<evidence type="ECO:0000313" key="4">
    <source>
        <dbReference type="Proteomes" id="UP000712527"/>
    </source>
</evidence>
<dbReference type="PANTHER" id="PTHR12935:SF0">
    <property type="entry name" value="GAMMA-GLUTAMYLCYCLOTRANSFERASE"/>
    <property type="match status" value="1"/>
</dbReference>